<dbReference type="PROSITE" id="PS50011">
    <property type="entry name" value="PROTEIN_KINASE_DOM"/>
    <property type="match status" value="1"/>
</dbReference>
<organism evidence="12 13">
    <name type="scientific">Apodospora peruviana</name>
    <dbReference type="NCBI Taxonomy" id="516989"/>
    <lineage>
        <taxon>Eukaryota</taxon>
        <taxon>Fungi</taxon>
        <taxon>Dikarya</taxon>
        <taxon>Ascomycota</taxon>
        <taxon>Pezizomycotina</taxon>
        <taxon>Sordariomycetes</taxon>
        <taxon>Sordariomycetidae</taxon>
        <taxon>Sordariales</taxon>
        <taxon>Lasiosphaeriaceae</taxon>
        <taxon>Apodospora</taxon>
    </lineage>
</organism>
<evidence type="ECO:0000313" key="12">
    <source>
        <dbReference type="EMBL" id="KAK3331548.1"/>
    </source>
</evidence>
<keyword evidence="5 12" id="KW-0418">Kinase</keyword>
<dbReference type="SMART" id="SM00220">
    <property type="entry name" value="S_TKc"/>
    <property type="match status" value="1"/>
</dbReference>
<keyword evidence="13" id="KW-1185">Reference proteome</keyword>
<feature type="binding site" evidence="9">
    <location>
        <position position="111"/>
    </location>
    <ligand>
        <name>ATP</name>
        <dbReference type="ChEBI" id="CHEBI:30616"/>
    </ligand>
</feature>
<dbReference type="GO" id="GO:0050684">
    <property type="term" value="P:regulation of mRNA processing"/>
    <property type="evidence" value="ECO:0007669"/>
    <property type="project" value="TreeGrafter"/>
</dbReference>
<evidence type="ECO:0000256" key="2">
    <source>
        <dbReference type="ARBA" id="ARBA00022527"/>
    </source>
</evidence>
<dbReference type="EMBL" id="JAUEDM010000001">
    <property type="protein sequence ID" value="KAK3331548.1"/>
    <property type="molecule type" value="Genomic_DNA"/>
</dbReference>
<evidence type="ECO:0000259" key="11">
    <source>
        <dbReference type="PROSITE" id="PS50011"/>
    </source>
</evidence>
<evidence type="ECO:0000256" key="3">
    <source>
        <dbReference type="ARBA" id="ARBA00022679"/>
    </source>
</evidence>
<evidence type="ECO:0000256" key="1">
    <source>
        <dbReference type="ARBA" id="ARBA00012513"/>
    </source>
</evidence>
<dbReference type="InterPro" id="IPR011009">
    <property type="entry name" value="Kinase-like_dom_sf"/>
</dbReference>
<dbReference type="Gene3D" id="3.30.200.20">
    <property type="entry name" value="Phosphorylase Kinase, domain 1"/>
    <property type="match status" value="1"/>
</dbReference>
<evidence type="ECO:0000256" key="5">
    <source>
        <dbReference type="ARBA" id="ARBA00022777"/>
    </source>
</evidence>
<reference evidence="12" key="1">
    <citation type="journal article" date="2023" name="Mol. Phylogenet. Evol.">
        <title>Genome-scale phylogeny and comparative genomics of the fungal order Sordariales.</title>
        <authorList>
            <person name="Hensen N."/>
            <person name="Bonometti L."/>
            <person name="Westerberg I."/>
            <person name="Brannstrom I.O."/>
            <person name="Guillou S."/>
            <person name="Cros-Aarteil S."/>
            <person name="Calhoun S."/>
            <person name="Haridas S."/>
            <person name="Kuo A."/>
            <person name="Mondo S."/>
            <person name="Pangilinan J."/>
            <person name="Riley R."/>
            <person name="LaButti K."/>
            <person name="Andreopoulos B."/>
            <person name="Lipzen A."/>
            <person name="Chen C."/>
            <person name="Yan M."/>
            <person name="Daum C."/>
            <person name="Ng V."/>
            <person name="Clum A."/>
            <person name="Steindorff A."/>
            <person name="Ohm R.A."/>
            <person name="Martin F."/>
            <person name="Silar P."/>
            <person name="Natvig D.O."/>
            <person name="Lalanne C."/>
            <person name="Gautier V."/>
            <person name="Ament-Velasquez S.L."/>
            <person name="Kruys A."/>
            <person name="Hutchinson M.I."/>
            <person name="Powell A.J."/>
            <person name="Barry K."/>
            <person name="Miller A.N."/>
            <person name="Grigoriev I.V."/>
            <person name="Debuchy R."/>
            <person name="Gladieux P."/>
            <person name="Hiltunen Thoren M."/>
            <person name="Johannesson H."/>
        </authorList>
    </citation>
    <scope>NUCLEOTIDE SEQUENCE</scope>
    <source>
        <strain evidence="12">CBS 118394</strain>
    </source>
</reference>
<keyword evidence="3" id="KW-0808">Transferase</keyword>
<dbReference type="InterPro" id="IPR000719">
    <property type="entry name" value="Prot_kinase_dom"/>
</dbReference>
<dbReference type="PANTHER" id="PTHR47634">
    <property type="entry name" value="PROTEIN KINASE DOMAIN-CONTAINING PROTEIN-RELATED"/>
    <property type="match status" value="1"/>
</dbReference>
<dbReference type="GO" id="GO:0004674">
    <property type="term" value="F:protein serine/threonine kinase activity"/>
    <property type="evidence" value="ECO:0007669"/>
    <property type="project" value="UniProtKB-KW"/>
</dbReference>
<feature type="domain" description="Protein kinase" evidence="11">
    <location>
        <begin position="77"/>
        <end position="437"/>
    </location>
</feature>
<comment type="catalytic activity">
    <reaction evidence="7">
        <text>L-threonyl-[protein] + ATP = O-phospho-L-threonyl-[protein] + ADP + H(+)</text>
        <dbReference type="Rhea" id="RHEA:46608"/>
        <dbReference type="Rhea" id="RHEA-COMP:11060"/>
        <dbReference type="Rhea" id="RHEA-COMP:11605"/>
        <dbReference type="ChEBI" id="CHEBI:15378"/>
        <dbReference type="ChEBI" id="CHEBI:30013"/>
        <dbReference type="ChEBI" id="CHEBI:30616"/>
        <dbReference type="ChEBI" id="CHEBI:61977"/>
        <dbReference type="ChEBI" id="CHEBI:456216"/>
        <dbReference type="EC" id="2.7.11.1"/>
    </reaction>
</comment>
<dbReference type="EC" id="2.7.11.1" evidence="1"/>
<dbReference type="Gene3D" id="1.10.510.10">
    <property type="entry name" value="Transferase(Phosphotransferase) domain 1"/>
    <property type="match status" value="1"/>
</dbReference>
<evidence type="ECO:0000256" key="6">
    <source>
        <dbReference type="ARBA" id="ARBA00022840"/>
    </source>
</evidence>
<evidence type="ECO:0000256" key="4">
    <source>
        <dbReference type="ARBA" id="ARBA00022741"/>
    </source>
</evidence>
<dbReference type="GO" id="GO:0000245">
    <property type="term" value="P:spliceosomal complex assembly"/>
    <property type="evidence" value="ECO:0007669"/>
    <property type="project" value="TreeGrafter"/>
</dbReference>
<dbReference type="InterPro" id="IPR051334">
    <property type="entry name" value="SRPK"/>
</dbReference>
<evidence type="ECO:0000256" key="9">
    <source>
        <dbReference type="PROSITE-ProRule" id="PRU10141"/>
    </source>
</evidence>
<protein>
    <recommendedName>
        <fullName evidence="1">non-specific serine/threonine protein kinase</fullName>
        <ecNumber evidence="1">2.7.11.1</ecNumber>
    </recommendedName>
</protein>
<dbReference type="InterPro" id="IPR017441">
    <property type="entry name" value="Protein_kinase_ATP_BS"/>
</dbReference>
<feature type="region of interest" description="Disordered" evidence="10">
    <location>
        <begin position="1"/>
        <end position="57"/>
    </location>
</feature>
<gene>
    <name evidence="12" type="ORF">B0H66DRAFT_599021</name>
</gene>
<dbReference type="SUPFAM" id="SSF56112">
    <property type="entry name" value="Protein kinase-like (PK-like)"/>
    <property type="match status" value="1"/>
</dbReference>
<accession>A0AAE0MH53</accession>
<keyword evidence="4 9" id="KW-0547">Nucleotide-binding</keyword>
<feature type="compositionally biased region" description="Basic and acidic residues" evidence="10">
    <location>
        <begin position="42"/>
        <end position="57"/>
    </location>
</feature>
<dbReference type="Proteomes" id="UP001283341">
    <property type="component" value="Unassembled WGS sequence"/>
</dbReference>
<dbReference type="PROSITE" id="PS00107">
    <property type="entry name" value="PROTEIN_KINASE_ATP"/>
    <property type="match status" value="1"/>
</dbReference>
<dbReference type="GO" id="GO:0005524">
    <property type="term" value="F:ATP binding"/>
    <property type="evidence" value="ECO:0007669"/>
    <property type="project" value="UniProtKB-UniRule"/>
</dbReference>
<evidence type="ECO:0000313" key="13">
    <source>
        <dbReference type="Proteomes" id="UP001283341"/>
    </source>
</evidence>
<evidence type="ECO:0000256" key="10">
    <source>
        <dbReference type="SAM" id="MobiDB-lite"/>
    </source>
</evidence>
<dbReference type="AlphaFoldDB" id="A0AAE0MH53"/>
<comment type="catalytic activity">
    <reaction evidence="8">
        <text>L-seryl-[protein] + ATP = O-phospho-L-seryl-[protein] + ADP + H(+)</text>
        <dbReference type="Rhea" id="RHEA:17989"/>
        <dbReference type="Rhea" id="RHEA-COMP:9863"/>
        <dbReference type="Rhea" id="RHEA-COMP:11604"/>
        <dbReference type="ChEBI" id="CHEBI:15378"/>
        <dbReference type="ChEBI" id="CHEBI:29999"/>
        <dbReference type="ChEBI" id="CHEBI:30616"/>
        <dbReference type="ChEBI" id="CHEBI:83421"/>
        <dbReference type="ChEBI" id="CHEBI:456216"/>
        <dbReference type="EC" id="2.7.11.1"/>
    </reaction>
</comment>
<keyword evidence="6 9" id="KW-0067">ATP-binding</keyword>
<dbReference type="PANTHER" id="PTHR47634:SF9">
    <property type="entry name" value="PROTEIN KINASE DOMAIN-CONTAINING PROTEIN-RELATED"/>
    <property type="match status" value="1"/>
</dbReference>
<proteinExistence type="predicted"/>
<name>A0AAE0MH53_9PEZI</name>
<comment type="caution">
    <text evidence="12">The sequence shown here is derived from an EMBL/GenBank/DDBJ whole genome shotgun (WGS) entry which is preliminary data.</text>
</comment>
<sequence>MSSTEEPPMADSSAQETQAPSVLELEGERGEADTSTMTEQDNENRINEPEVIEEGKDAYRPGKFHPVYIGDVYNDRYKILNKIGYGSYSTVWLVRDLQKPPGDETEFRALKILSADCYGTDHDTFEREILVHLRNGGKEFLGYKYICHLLDDFSLQGPNGTHVCLVFELMGESLRTFGTLFPDDRLPNDVMRRFTIQLLLALDFAHDYNVIHTDIQPGNIFVKIRDHSLIESKYLAEVPIPQQDRDEKEYTVIPSRPLQKYYFVSGDRADEFDITLGDWGVSSWVDKHLSENIQPVLLRAPEVLIRAPWDKSTDIWNLGAVILEIFRAVRMFDGRVPPDGYYELKEHLAEIVDLFGPFPASLLEKSRDKELVDKYFDADGRIKDEPLEGRAQFGWEAYTPGLREDVREKFVSFLNATMKVDPAERPSPEDLLRHPWLGALPPKEAI</sequence>
<keyword evidence="2" id="KW-0723">Serine/threonine-protein kinase</keyword>
<evidence type="ECO:0000256" key="8">
    <source>
        <dbReference type="ARBA" id="ARBA00048679"/>
    </source>
</evidence>
<dbReference type="Pfam" id="PF00069">
    <property type="entry name" value="Pkinase"/>
    <property type="match status" value="2"/>
</dbReference>
<evidence type="ECO:0000256" key="7">
    <source>
        <dbReference type="ARBA" id="ARBA00047899"/>
    </source>
</evidence>
<reference evidence="12" key="2">
    <citation type="submission" date="2023-06" db="EMBL/GenBank/DDBJ databases">
        <authorList>
            <consortium name="Lawrence Berkeley National Laboratory"/>
            <person name="Haridas S."/>
            <person name="Hensen N."/>
            <person name="Bonometti L."/>
            <person name="Westerberg I."/>
            <person name="Brannstrom I.O."/>
            <person name="Guillou S."/>
            <person name="Cros-Aarteil S."/>
            <person name="Calhoun S."/>
            <person name="Kuo A."/>
            <person name="Mondo S."/>
            <person name="Pangilinan J."/>
            <person name="Riley R."/>
            <person name="Labutti K."/>
            <person name="Andreopoulos B."/>
            <person name="Lipzen A."/>
            <person name="Chen C."/>
            <person name="Yanf M."/>
            <person name="Daum C."/>
            <person name="Ng V."/>
            <person name="Clum A."/>
            <person name="Steindorff A."/>
            <person name="Ohm R."/>
            <person name="Martin F."/>
            <person name="Silar P."/>
            <person name="Natvig D."/>
            <person name="Lalanne C."/>
            <person name="Gautier V."/>
            <person name="Ament-Velasquez S.L."/>
            <person name="Kruys A."/>
            <person name="Hutchinson M.I."/>
            <person name="Powell A.J."/>
            <person name="Barry K."/>
            <person name="Miller A.N."/>
            <person name="Grigoriev I.V."/>
            <person name="Debuchy R."/>
            <person name="Gladieux P."/>
            <person name="Thoren M.H."/>
            <person name="Johannesson H."/>
        </authorList>
    </citation>
    <scope>NUCLEOTIDE SEQUENCE</scope>
    <source>
        <strain evidence="12">CBS 118394</strain>
    </source>
</reference>